<dbReference type="AlphaFoldDB" id="A0A6G1J573"/>
<gene>
    <name evidence="1" type="ORF">K458DRAFT_388265</name>
</gene>
<protein>
    <submittedName>
        <fullName evidence="1">Uncharacterized protein</fullName>
    </submittedName>
</protein>
<dbReference type="EMBL" id="MU005579">
    <property type="protein sequence ID" value="KAF2685385.1"/>
    <property type="molecule type" value="Genomic_DNA"/>
</dbReference>
<evidence type="ECO:0000313" key="1">
    <source>
        <dbReference type="EMBL" id="KAF2685385.1"/>
    </source>
</evidence>
<keyword evidence="2" id="KW-1185">Reference proteome</keyword>
<reference evidence="1" key="1">
    <citation type="journal article" date="2020" name="Stud. Mycol.">
        <title>101 Dothideomycetes genomes: a test case for predicting lifestyles and emergence of pathogens.</title>
        <authorList>
            <person name="Haridas S."/>
            <person name="Albert R."/>
            <person name="Binder M."/>
            <person name="Bloem J."/>
            <person name="Labutti K."/>
            <person name="Salamov A."/>
            <person name="Andreopoulos B."/>
            <person name="Baker S."/>
            <person name="Barry K."/>
            <person name="Bills G."/>
            <person name="Bluhm B."/>
            <person name="Cannon C."/>
            <person name="Castanera R."/>
            <person name="Culley D."/>
            <person name="Daum C."/>
            <person name="Ezra D."/>
            <person name="Gonzalez J."/>
            <person name="Henrissat B."/>
            <person name="Kuo A."/>
            <person name="Liang C."/>
            <person name="Lipzen A."/>
            <person name="Lutzoni F."/>
            <person name="Magnuson J."/>
            <person name="Mondo S."/>
            <person name="Nolan M."/>
            <person name="Ohm R."/>
            <person name="Pangilinan J."/>
            <person name="Park H.-J."/>
            <person name="Ramirez L."/>
            <person name="Alfaro M."/>
            <person name="Sun H."/>
            <person name="Tritt A."/>
            <person name="Yoshinaga Y."/>
            <person name="Zwiers L.-H."/>
            <person name="Turgeon B."/>
            <person name="Goodwin S."/>
            <person name="Spatafora J."/>
            <person name="Crous P."/>
            <person name="Grigoriev I."/>
        </authorList>
    </citation>
    <scope>NUCLEOTIDE SEQUENCE</scope>
    <source>
        <strain evidence="1">CBS 122367</strain>
    </source>
</reference>
<dbReference type="Proteomes" id="UP000799291">
    <property type="component" value="Unassembled WGS sequence"/>
</dbReference>
<dbReference type="OrthoDB" id="3945418at2759"/>
<evidence type="ECO:0000313" key="2">
    <source>
        <dbReference type="Proteomes" id="UP000799291"/>
    </source>
</evidence>
<accession>A0A6G1J573</accession>
<organism evidence="1 2">
    <name type="scientific">Lentithecium fluviatile CBS 122367</name>
    <dbReference type="NCBI Taxonomy" id="1168545"/>
    <lineage>
        <taxon>Eukaryota</taxon>
        <taxon>Fungi</taxon>
        <taxon>Dikarya</taxon>
        <taxon>Ascomycota</taxon>
        <taxon>Pezizomycotina</taxon>
        <taxon>Dothideomycetes</taxon>
        <taxon>Pleosporomycetidae</taxon>
        <taxon>Pleosporales</taxon>
        <taxon>Massarineae</taxon>
        <taxon>Lentitheciaceae</taxon>
        <taxon>Lentithecium</taxon>
    </lineage>
</organism>
<name>A0A6G1J573_9PLEO</name>
<sequence>MDDGEQWRLAVRGAAAATHREWSDAIGVGANPSAAPPSQRFRANARWPAVAPSTIRLKTIGTTVSVSSKYFICSLAHAELSLTLAAVFRRFDFSLFETDIEDVRVTRNAFGPAPRLDSKGVRVVVTAEVA</sequence>
<proteinExistence type="predicted"/>